<keyword evidence="3" id="KW-1185">Reference proteome</keyword>
<dbReference type="KEGG" id="eli:ELI_07805"/>
<dbReference type="STRING" id="314225.ELI_07805"/>
<dbReference type="EMBL" id="CP000157">
    <property type="protein sequence ID" value="ABC63653.1"/>
    <property type="molecule type" value="Genomic_DNA"/>
</dbReference>
<evidence type="ECO:0000313" key="2">
    <source>
        <dbReference type="EMBL" id="ABC63653.1"/>
    </source>
</evidence>
<dbReference type="HOGENOM" id="CLU_082566_1_1_5"/>
<dbReference type="InterPro" id="IPR052353">
    <property type="entry name" value="Benzoxazolinone_Detox_Enz"/>
</dbReference>
<dbReference type="AlphaFoldDB" id="Q2N9I8"/>
<proteinExistence type="predicted"/>
<dbReference type="InterPro" id="IPR005302">
    <property type="entry name" value="MoCF_Sase_C"/>
</dbReference>
<dbReference type="GO" id="GO:0030170">
    <property type="term" value="F:pyridoxal phosphate binding"/>
    <property type="evidence" value="ECO:0007669"/>
    <property type="project" value="InterPro"/>
</dbReference>
<dbReference type="GO" id="GO:0003824">
    <property type="term" value="F:catalytic activity"/>
    <property type="evidence" value="ECO:0007669"/>
    <property type="project" value="InterPro"/>
</dbReference>
<dbReference type="eggNOG" id="COG2258">
    <property type="taxonomic scope" value="Bacteria"/>
</dbReference>
<organism evidence="2 3">
    <name type="scientific">Erythrobacter litoralis (strain HTCC2594)</name>
    <dbReference type="NCBI Taxonomy" id="314225"/>
    <lineage>
        <taxon>Bacteria</taxon>
        <taxon>Pseudomonadati</taxon>
        <taxon>Pseudomonadota</taxon>
        <taxon>Alphaproteobacteria</taxon>
        <taxon>Sphingomonadales</taxon>
        <taxon>Erythrobacteraceae</taxon>
        <taxon>Erythrobacter/Porphyrobacter group</taxon>
        <taxon>Erythrobacter</taxon>
    </lineage>
</organism>
<gene>
    <name evidence="2" type="ordered locus">ELI_07805</name>
</gene>
<dbReference type="Gene3D" id="2.40.33.20">
    <property type="entry name" value="PK beta-barrel domain-like"/>
    <property type="match status" value="1"/>
</dbReference>
<name>Q2N9I8_ERYLH</name>
<dbReference type="OrthoDB" id="9786134at2"/>
<feature type="domain" description="MOSC" evidence="1">
    <location>
        <begin position="27"/>
        <end position="164"/>
    </location>
</feature>
<dbReference type="PROSITE" id="PS51340">
    <property type="entry name" value="MOSC"/>
    <property type="match status" value="1"/>
</dbReference>
<dbReference type="InterPro" id="IPR011037">
    <property type="entry name" value="Pyrv_Knase-like_insert_dom_sf"/>
</dbReference>
<sequence>MEIAVTALCSGTGASLRSGKSSGIRKLPLQGPVAIGERGIDSDEQIDRKHHGYPAMALHHFPHETYAWLRHHFGALPRLEGPGSMGENISTDGISEHDLCIGDRFRLGTAVIEVTQPRQPCATIEQHLEAKGIVKALVAAARSGWFYRVLEPGDTEVGVRLQRIERGHTRWSIARAFLATYSSARAPDAELEELAGLGRVSDRLVHDIEKRLRR</sequence>
<evidence type="ECO:0000313" key="3">
    <source>
        <dbReference type="Proteomes" id="UP000008808"/>
    </source>
</evidence>
<reference evidence="3" key="1">
    <citation type="journal article" date="2009" name="J. Bacteriol.">
        <title>Complete genome sequence of Erythrobacter litoralis HTCC2594.</title>
        <authorList>
            <person name="Oh H.M."/>
            <person name="Giovannoni S.J."/>
            <person name="Ferriera S."/>
            <person name="Johnson J."/>
            <person name="Cho J.C."/>
        </authorList>
    </citation>
    <scope>NUCLEOTIDE SEQUENCE [LARGE SCALE GENOMIC DNA]</scope>
    <source>
        <strain evidence="3">HTCC2594</strain>
    </source>
</reference>
<dbReference type="SUPFAM" id="SSF50800">
    <property type="entry name" value="PK beta-barrel domain-like"/>
    <property type="match status" value="1"/>
</dbReference>
<dbReference type="PANTHER" id="PTHR30212:SF2">
    <property type="entry name" value="PROTEIN YIIM"/>
    <property type="match status" value="1"/>
</dbReference>
<evidence type="ECO:0000259" key="1">
    <source>
        <dbReference type="PROSITE" id="PS51340"/>
    </source>
</evidence>
<dbReference type="Pfam" id="PF03473">
    <property type="entry name" value="MOSC"/>
    <property type="match status" value="1"/>
</dbReference>
<dbReference type="PANTHER" id="PTHR30212">
    <property type="entry name" value="PROTEIN YIIM"/>
    <property type="match status" value="1"/>
</dbReference>
<protein>
    <submittedName>
        <fullName evidence="2">MOSC domain protein</fullName>
    </submittedName>
</protein>
<accession>Q2N9I8</accession>
<dbReference type="GO" id="GO:0030151">
    <property type="term" value="F:molybdenum ion binding"/>
    <property type="evidence" value="ECO:0007669"/>
    <property type="project" value="InterPro"/>
</dbReference>
<dbReference type="Proteomes" id="UP000008808">
    <property type="component" value="Chromosome"/>
</dbReference>
<dbReference type="RefSeq" id="WP_011414487.1">
    <property type="nucleotide sequence ID" value="NC_007722.1"/>
</dbReference>